<feature type="compositionally biased region" description="Acidic residues" evidence="4">
    <location>
        <begin position="352"/>
        <end position="365"/>
    </location>
</feature>
<dbReference type="SMART" id="SM00060">
    <property type="entry name" value="FN3"/>
    <property type="match status" value="5"/>
</dbReference>
<dbReference type="Gene3D" id="2.60.40.2810">
    <property type="match status" value="2"/>
</dbReference>
<dbReference type="Gene3D" id="2.60.40.10">
    <property type="entry name" value="Immunoglobulins"/>
    <property type="match status" value="5"/>
</dbReference>
<dbReference type="Pfam" id="PF17963">
    <property type="entry name" value="Big_9"/>
    <property type="match status" value="6"/>
</dbReference>
<dbReference type="KEGG" id="cfi:Celf_2339"/>
<name>F4H2W7_CELFA</name>
<dbReference type="InterPro" id="IPR050964">
    <property type="entry name" value="Striated_Muscle_Regulatory"/>
</dbReference>
<keyword evidence="3" id="KW-0119">Carbohydrate metabolism</keyword>
<dbReference type="STRING" id="590998.Celf_2339"/>
<proteinExistence type="predicted"/>
<dbReference type="PANTHER" id="PTHR13817">
    <property type="entry name" value="TITIN"/>
    <property type="match status" value="1"/>
</dbReference>
<evidence type="ECO:0000256" key="3">
    <source>
        <dbReference type="ARBA" id="ARBA00023326"/>
    </source>
</evidence>
<feature type="domain" description="Fibronectin type-III" evidence="5">
    <location>
        <begin position="1742"/>
        <end position="1832"/>
    </location>
</feature>
<dbReference type="InterPro" id="IPR036116">
    <property type="entry name" value="FN3_sf"/>
</dbReference>
<protein>
    <submittedName>
        <fullName evidence="6">Fibronectin type III domain protein</fullName>
    </submittedName>
</protein>
<dbReference type="GO" id="GO:0016798">
    <property type="term" value="F:hydrolase activity, acting on glycosyl bonds"/>
    <property type="evidence" value="ECO:0007669"/>
    <property type="project" value="UniProtKB-KW"/>
</dbReference>
<feature type="domain" description="Fibronectin type-III" evidence="5">
    <location>
        <begin position="1647"/>
        <end position="1740"/>
    </location>
</feature>
<organism evidence="6 7">
    <name type="scientific">Cellulomonas fimi (strain ATCC 484 / DSM 20113 / JCM 1341 / CCUG 24087 / LMG 16345 / NBRC 15513 / NCIMB 8980 / NCTC 7547 / NRS-133)</name>
    <dbReference type="NCBI Taxonomy" id="590998"/>
    <lineage>
        <taxon>Bacteria</taxon>
        <taxon>Bacillati</taxon>
        <taxon>Actinomycetota</taxon>
        <taxon>Actinomycetes</taxon>
        <taxon>Micrococcales</taxon>
        <taxon>Cellulomonadaceae</taxon>
        <taxon>Cellulomonas</taxon>
    </lineage>
</organism>
<dbReference type="GO" id="GO:0000272">
    <property type="term" value="P:polysaccharide catabolic process"/>
    <property type="evidence" value="ECO:0007669"/>
    <property type="project" value="UniProtKB-KW"/>
</dbReference>
<reference evidence="6 7" key="1">
    <citation type="submission" date="2011-04" db="EMBL/GenBank/DDBJ databases">
        <title>Complete sequence of Cellulomonas fimi ATCC 484.</title>
        <authorList>
            <consortium name="US DOE Joint Genome Institute"/>
            <person name="Lucas S."/>
            <person name="Han J."/>
            <person name="Lapidus A."/>
            <person name="Cheng J.-F."/>
            <person name="Goodwin L."/>
            <person name="Pitluck S."/>
            <person name="Peters L."/>
            <person name="Chertkov O."/>
            <person name="Detter J.C."/>
            <person name="Han C."/>
            <person name="Tapia R."/>
            <person name="Land M."/>
            <person name="Hauser L."/>
            <person name="Kyrpides N."/>
            <person name="Ivanova N."/>
            <person name="Ovchinnikova G."/>
            <person name="Pagani I."/>
            <person name="Mead D."/>
            <person name="Brumm P."/>
            <person name="Woyke T."/>
        </authorList>
    </citation>
    <scope>NUCLEOTIDE SEQUENCE [LARGE SCALE GENOMIC DNA]</scope>
    <source>
        <strain evidence="7">ATCC 484 / DSM 20113 / JCM 1341 / NBRC 15513 / NCIMB 8980 / NCTC 7547</strain>
    </source>
</reference>
<feature type="region of interest" description="Disordered" evidence="4">
    <location>
        <begin position="1814"/>
        <end position="1835"/>
    </location>
</feature>
<keyword evidence="2" id="KW-0378">Hydrolase</keyword>
<dbReference type="PROSITE" id="PS50853">
    <property type="entry name" value="FN3"/>
    <property type="match status" value="5"/>
</dbReference>
<dbReference type="InterPro" id="IPR003961">
    <property type="entry name" value="FN3_dom"/>
</dbReference>
<dbReference type="PANTHER" id="PTHR13817:SF73">
    <property type="entry name" value="FIBRONECTIN TYPE-III DOMAIN-CONTAINING PROTEIN"/>
    <property type="match status" value="1"/>
</dbReference>
<dbReference type="InterPro" id="IPR013783">
    <property type="entry name" value="Ig-like_fold"/>
</dbReference>
<dbReference type="eggNOG" id="COG4733">
    <property type="taxonomic scope" value="Bacteria"/>
</dbReference>
<keyword evidence="7" id="KW-1185">Reference proteome</keyword>
<evidence type="ECO:0000313" key="7">
    <source>
        <dbReference type="Proteomes" id="UP000008460"/>
    </source>
</evidence>
<feature type="domain" description="Fibronectin type-III" evidence="5">
    <location>
        <begin position="1463"/>
        <end position="1549"/>
    </location>
</feature>
<evidence type="ECO:0000313" key="6">
    <source>
        <dbReference type="EMBL" id="AEE46466.1"/>
    </source>
</evidence>
<evidence type="ECO:0000256" key="4">
    <source>
        <dbReference type="SAM" id="MobiDB-lite"/>
    </source>
</evidence>
<feature type="domain" description="Fibronectin type-III" evidence="5">
    <location>
        <begin position="1938"/>
        <end position="2033"/>
    </location>
</feature>
<dbReference type="CDD" id="cd00063">
    <property type="entry name" value="FN3"/>
    <property type="match status" value="5"/>
</dbReference>
<keyword evidence="2" id="KW-0326">Glycosidase</keyword>
<dbReference type="Proteomes" id="UP000008460">
    <property type="component" value="Chromosome"/>
</dbReference>
<gene>
    <name evidence="6" type="ordered locus">Celf_2339</name>
</gene>
<keyword evidence="3" id="KW-0624">Polysaccharide degradation</keyword>
<dbReference type="SUPFAM" id="SSF49265">
    <property type="entry name" value="Fibronectin type III"/>
    <property type="match status" value="4"/>
</dbReference>
<keyword evidence="1" id="KW-0677">Repeat</keyword>
<dbReference type="PRINTS" id="PR00014">
    <property type="entry name" value="FNTYPEIII"/>
</dbReference>
<dbReference type="Pfam" id="PF00041">
    <property type="entry name" value="fn3"/>
    <property type="match status" value="4"/>
</dbReference>
<dbReference type="RefSeq" id="WP_013771492.1">
    <property type="nucleotide sequence ID" value="NC_015514.1"/>
</dbReference>
<feature type="domain" description="Fibronectin type-III" evidence="5">
    <location>
        <begin position="1550"/>
        <end position="1643"/>
    </location>
</feature>
<accession>F4H2W7</accession>
<feature type="compositionally biased region" description="Low complexity" evidence="4">
    <location>
        <begin position="1814"/>
        <end position="1831"/>
    </location>
</feature>
<evidence type="ECO:0000256" key="2">
    <source>
        <dbReference type="ARBA" id="ARBA00023295"/>
    </source>
</evidence>
<evidence type="ECO:0000256" key="1">
    <source>
        <dbReference type="ARBA" id="ARBA00022737"/>
    </source>
</evidence>
<sequence>MSWRDVRSRTTKVAAVVTLPAVVAVLALVDRGFPLARVDLNDGGVWLTATSELRLGRFNAQVEELDSGLVTEGSSFDVLQDGSDVVLHEPGGVAVVDPATVALTTQVAAPGADASMAAGTVAIASGGEAWVRAVASLDGLNVEQDAPDVELGEDGAVVVARTGVAVAVGDGGKVTRVDVSSGGPVAAEMGTLEGDGRVDGFTAVGEEPVVLSGSTVRTLHGTVELEGEDLVLQQPGPQSSRVLVASRKALLEVPLDGGDVVEHPTAGDGAPAAPVQVGSCAHGAWATPVGSYLELCDGKDVKVKDLQDMSAQDQLVFRVNRGIVVLNDTLRGRVWMPTRDTELRVPKWQEVVPEEQPEEAEEESDTPQTTQDLVTECSDTSAAPVAADDAFGVRPNRTTILPVIDNDSSADCGILVVTKIDPLPPEFGSVQPIHGGRALQVAVAPGATGSVAFTYTIDDGRGINAPSQATVTLTVRAGGNEPPQQVRTGELRVEQGARAEHLVLSDFVDPDGDDLLLLSATTDPAAGTVRFRQDGTVAFQADGGRLGRARVDLVVSDGTDTVEGTLDVDIRPAGSLAPRIDPVHAVTYVGQSVTLRPLDAVRSSSAEPPRLAGVDDVVGATIGRDLQAGTFTFSAPRAGTYYVPFLVAVPPQQGTGLARIDVLEWPEQAQPPTAVRDKAYLPPGGEVTVDPLENDSDPAGSVLVLQSVEVPDGAGLQVVVLEHRLVQVRSERTLTEPVVLRYTVSNGPTSAVGEITVQPIPASGSSQPPVVQNVEASVRTGGVVTIPVLESASDPDGDRLTLERELPEPLGEGEGLLFVSGDVLRYQAPVGPTTVRAMFEVSDPAGNVSAAQLTVRVHASDATTKAPPRPQDLEARVFDGDVVRIPVPLVGIDADGDGVTLLGQASGPTKGRVTDVGPDWLEYQAYARESGTDTFTYAVEDWTGQRAVATVRVGIAKRPTDASTVVTRDDTVTIRPGERVEVRVLANDVDSGGGELELTDELVVPEGIEASVQGRRIAVTAPRSAGVYPIVYVAQNERGGRDDGVLTVTVSDDAAVEPPVARDVVVPAIDTIGRTEVEVDVLAVAQNPSGPLSDLDVEIPGQVADVARVTTGSSPKVVVTLVDHAQTLPYILRNSTDPDRRASYAFITVPALGFFSPMPRPKAPELRVASGAELAIDLNAQVQVAPGRSASISDLTAVTATKSDGSALVVDKDHLRFVSAAGYAGPASITIPVTDASGPGDTTARTAVISLPITVFAVDDHPPTFTPSTIAVAPGEPATSVDLAAFTQGPEGSDGGRETYSFQLTSAIPEGFQARLDGSVLVVSAPTSTPKGTTGRLEGRLGFGRTGSMDIAIDLKVSASTRLKARVQDFVIGDGAQGRERTVDVLVGSVNPFPETPLQVVSAAVETSGAGTASASSGAVTVRPGAEYVGTMVVRYVVRDATGDPDRQVEGRISVNVRGRPATPTPPRVQEIRDRTVVLSWDAPDNRGAAITGYRVVASPGGITRACASTTCTIDGLTNDVEYTFTVAAQNAVDWSDPSAASAPARPDAVPDAPGTPALVFGDGQLSATWAAPPQTGSPVTSYTVEISPAPVSGPATITSATTSATFRGLKNGTAYTVRVRAHNRAPEPSPWSMSSAPEVPAGVPGAPARVEAVRVGTPAGRQINVAWDPAAENGDAVRAYELTITGGPGEGTFTLSASQTSYPMLDAQNGVQYRFSVRAQNKAGWGSAATTNASTFGIPGAPGTPTASARAGEGAVDLRWGEADGNGTAIERYLVQVSDGRRLDVGRTLGTRIDGLVGGTAYTFSVTAVNAAGEGPSSAPSAAVTATTRPGRPNVDAVRVTSTANAFGKPKDLALSWSGVDSGGGQNLVYDWTLYGPNRAEAGGTVSGTTATVDISSWNMAWTGTDVTLSVRARTSVASGDSGQSTTTLRWGAVPGAPANVNLTPDRTPDPRSVTVTWDAVDVTPGVQYYDVRWTVNGTELGNRQTSAGTTQDALDTRQLKAGDVVSVVVRGHNERGDGQWSARQTYTLPAAAAG</sequence>
<dbReference type="EMBL" id="CP002666">
    <property type="protein sequence ID" value="AEE46466.1"/>
    <property type="molecule type" value="Genomic_DNA"/>
</dbReference>
<dbReference type="HOGENOM" id="CLU_001730_1_0_11"/>
<evidence type="ECO:0000259" key="5">
    <source>
        <dbReference type="PROSITE" id="PS50853"/>
    </source>
</evidence>
<feature type="region of interest" description="Disordered" evidence="4">
    <location>
        <begin position="351"/>
        <end position="371"/>
    </location>
</feature>